<sequence>MHEVSLMSSVIDMVEDNCKKNNINKVTKIILKIGEFYYIEKSYLIFAFEALSKNGICEGAKLEINEVKAKAYCKKCKQEFSISFTNKKCPKCNCLSSEIISGYEMLLYRIEGE</sequence>
<dbReference type="Gene3D" id="3.30.2320.80">
    <property type="match status" value="1"/>
</dbReference>
<keyword evidence="1 4" id="KW-0533">Nickel</keyword>
<dbReference type="RefSeq" id="WP_219778342.1">
    <property type="nucleotide sequence ID" value="NZ_JAHXPT010000002.1"/>
</dbReference>
<keyword evidence="6" id="KW-1185">Reference proteome</keyword>
<keyword evidence="3 4" id="KW-0862">Zinc</keyword>
<keyword evidence="2 4" id="KW-0479">Metal-binding</keyword>
<dbReference type="EMBL" id="JAHXPT010000002">
    <property type="protein sequence ID" value="MBW6409295.1"/>
    <property type="molecule type" value="Genomic_DNA"/>
</dbReference>
<comment type="function">
    <text evidence="4">Involved in the maturation of [NiFe] hydrogenases. Required for nickel insertion into the metal center of the hydrogenase.</text>
</comment>
<feature type="binding site" evidence="4">
    <location>
        <position position="89"/>
    </location>
    <ligand>
        <name>Zn(2+)</name>
        <dbReference type="ChEBI" id="CHEBI:29105"/>
    </ligand>
</feature>
<proteinExistence type="inferred from homology"/>
<gene>
    <name evidence="4 5" type="primary">hypA</name>
    <name evidence="5" type="ORF">KYD98_04260</name>
</gene>
<dbReference type="PANTHER" id="PTHR34535">
    <property type="entry name" value="HYDROGENASE MATURATION FACTOR HYPA"/>
    <property type="match status" value="1"/>
</dbReference>
<evidence type="ECO:0000256" key="2">
    <source>
        <dbReference type="ARBA" id="ARBA00022723"/>
    </source>
</evidence>
<comment type="caution">
    <text evidence="5">The sequence shown here is derived from an EMBL/GenBank/DDBJ whole genome shotgun (WGS) entry which is preliminary data.</text>
</comment>
<evidence type="ECO:0000313" key="5">
    <source>
        <dbReference type="EMBL" id="MBW6409295.1"/>
    </source>
</evidence>
<feature type="binding site" evidence="4">
    <location>
        <position position="73"/>
    </location>
    <ligand>
        <name>Zn(2+)</name>
        <dbReference type="ChEBI" id="CHEBI:29105"/>
    </ligand>
</feature>
<feature type="binding site" evidence="4">
    <location>
        <position position="2"/>
    </location>
    <ligand>
        <name>Ni(2+)</name>
        <dbReference type="ChEBI" id="CHEBI:49786"/>
    </ligand>
</feature>
<protein>
    <recommendedName>
        <fullName evidence="4">Hydrogenase maturation factor HypA</fullName>
    </recommendedName>
</protein>
<dbReference type="PANTHER" id="PTHR34535:SF3">
    <property type="entry name" value="HYDROGENASE MATURATION FACTOR HYPA"/>
    <property type="match status" value="1"/>
</dbReference>
<evidence type="ECO:0000256" key="1">
    <source>
        <dbReference type="ARBA" id="ARBA00022596"/>
    </source>
</evidence>
<organism evidence="5 6">
    <name type="scientific">Clostridium weizhouense</name>
    <dbReference type="NCBI Taxonomy" id="2859781"/>
    <lineage>
        <taxon>Bacteria</taxon>
        <taxon>Bacillati</taxon>
        <taxon>Bacillota</taxon>
        <taxon>Clostridia</taxon>
        <taxon>Eubacteriales</taxon>
        <taxon>Clostridiaceae</taxon>
        <taxon>Clostridium</taxon>
    </lineage>
</organism>
<dbReference type="HAMAP" id="MF_00213">
    <property type="entry name" value="HypA_HybF"/>
    <property type="match status" value="1"/>
</dbReference>
<feature type="binding site" evidence="4">
    <location>
        <position position="76"/>
    </location>
    <ligand>
        <name>Zn(2+)</name>
        <dbReference type="ChEBI" id="CHEBI:29105"/>
    </ligand>
</feature>
<dbReference type="NCBIfam" id="TIGR00100">
    <property type="entry name" value="hypA"/>
    <property type="match status" value="1"/>
</dbReference>
<name>A0ABS7AKV4_9CLOT</name>
<dbReference type="PIRSF" id="PIRSF004761">
    <property type="entry name" value="Hydrgn_mat_HypA"/>
    <property type="match status" value="1"/>
</dbReference>
<dbReference type="Pfam" id="PF01155">
    <property type="entry name" value="HypA"/>
    <property type="match status" value="1"/>
</dbReference>
<dbReference type="Proteomes" id="UP001519921">
    <property type="component" value="Unassembled WGS sequence"/>
</dbReference>
<feature type="binding site" evidence="4">
    <location>
        <position position="92"/>
    </location>
    <ligand>
        <name>Zn(2+)</name>
        <dbReference type="ChEBI" id="CHEBI:29105"/>
    </ligand>
</feature>
<evidence type="ECO:0000256" key="3">
    <source>
        <dbReference type="ARBA" id="ARBA00022833"/>
    </source>
</evidence>
<evidence type="ECO:0000313" key="6">
    <source>
        <dbReference type="Proteomes" id="UP001519921"/>
    </source>
</evidence>
<reference evidence="5 6" key="1">
    <citation type="submission" date="2021-07" db="EMBL/GenBank/DDBJ databases">
        <title>Clostridium weizhouense sp. nov., an anaerobic bacterium isolated from activated sludge of Petroleum wastewater.</title>
        <authorList>
            <person name="Li Q."/>
        </authorList>
    </citation>
    <scope>NUCLEOTIDE SEQUENCE [LARGE SCALE GENOMIC DNA]</scope>
    <source>
        <strain evidence="5 6">YB-6</strain>
    </source>
</reference>
<accession>A0ABS7AKV4</accession>
<comment type="similarity">
    <text evidence="4">Belongs to the HypA/HybF family.</text>
</comment>
<evidence type="ECO:0000256" key="4">
    <source>
        <dbReference type="HAMAP-Rule" id="MF_00213"/>
    </source>
</evidence>
<dbReference type="InterPro" id="IPR000688">
    <property type="entry name" value="HypA/HybF"/>
</dbReference>